<feature type="domain" description="Peptidase S53" evidence="18">
    <location>
        <begin position="211"/>
        <end position="615"/>
    </location>
</feature>
<dbReference type="InterPro" id="IPR017853">
    <property type="entry name" value="GH"/>
</dbReference>
<dbReference type="PANTHER" id="PTHR14218">
    <property type="entry name" value="PROTEASE S8 TRIPEPTIDYL PEPTIDASE I CLN2"/>
    <property type="match status" value="1"/>
</dbReference>
<dbReference type="EC" id="3.4.14.10" evidence="5"/>
<dbReference type="EMBL" id="NAJO01000017">
    <property type="protein sequence ID" value="OQO06161.1"/>
    <property type="molecule type" value="Genomic_DNA"/>
</dbReference>
<dbReference type="InterPro" id="IPR000490">
    <property type="entry name" value="Glyco_hydro_17"/>
</dbReference>
<dbReference type="PROSITE" id="PS00138">
    <property type="entry name" value="SUBTILASE_SER"/>
    <property type="match status" value="1"/>
</dbReference>
<comment type="subcellular location">
    <subcellularLocation>
        <location evidence="3">Secreted</location>
        <location evidence="3">Extracellular space</location>
    </subcellularLocation>
</comment>
<evidence type="ECO:0000256" key="1">
    <source>
        <dbReference type="ARBA" id="ARBA00001910"/>
    </source>
</evidence>
<keyword evidence="9 17" id="KW-0732">Signal</keyword>
<dbReference type="InterPro" id="IPR050819">
    <property type="entry name" value="Tripeptidyl-peptidase_I"/>
</dbReference>
<feature type="active site" description="Charge relay system" evidence="15">
    <location>
        <position position="304"/>
    </location>
</feature>
<dbReference type="InterPro" id="IPR036852">
    <property type="entry name" value="Peptidase_S8/S53_dom_sf"/>
</dbReference>
<comment type="catalytic activity">
    <reaction evidence="1">
        <text>Release of an N-terminal tripeptide from a polypeptide.</text>
        <dbReference type="EC" id="3.4.14.10"/>
    </reaction>
</comment>
<evidence type="ECO:0000256" key="16">
    <source>
        <dbReference type="RuleBase" id="RU004335"/>
    </source>
</evidence>
<keyword evidence="8 15" id="KW-0479">Metal-binding</keyword>
<organism evidence="19 20">
    <name type="scientific">Cryoendolithus antarcticus</name>
    <dbReference type="NCBI Taxonomy" id="1507870"/>
    <lineage>
        <taxon>Eukaryota</taxon>
        <taxon>Fungi</taxon>
        <taxon>Dikarya</taxon>
        <taxon>Ascomycota</taxon>
        <taxon>Pezizomycotina</taxon>
        <taxon>Dothideomycetes</taxon>
        <taxon>Dothideomycetidae</taxon>
        <taxon>Cladosporiales</taxon>
        <taxon>Cladosporiaceae</taxon>
        <taxon>Cryoendolithus</taxon>
    </lineage>
</organism>
<dbReference type="FunFam" id="3.40.50.200:FF:000015">
    <property type="entry name" value="Tripeptidyl peptidase A"/>
    <property type="match status" value="1"/>
</dbReference>
<feature type="binding site" evidence="15">
    <location>
        <position position="561"/>
    </location>
    <ligand>
        <name>Ca(2+)</name>
        <dbReference type="ChEBI" id="CHEBI:29108"/>
    </ligand>
</feature>
<evidence type="ECO:0000256" key="17">
    <source>
        <dbReference type="SAM" id="SignalP"/>
    </source>
</evidence>
<evidence type="ECO:0000259" key="18">
    <source>
        <dbReference type="PROSITE" id="PS51695"/>
    </source>
</evidence>
<evidence type="ECO:0000256" key="7">
    <source>
        <dbReference type="ARBA" id="ARBA00022670"/>
    </source>
</evidence>
<comment type="cofactor">
    <cofactor evidence="15">
        <name>Ca(2+)</name>
        <dbReference type="ChEBI" id="CHEBI:29108"/>
    </cofactor>
    <text evidence="15">Binds 1 Ca(2+) ion per subunit.</text>
</comment>
<keyword evidence="13" id="KW-0865">Zymogen</keyword>
<feature type="active site" description="Charge relay system" evidence="15">
    <location>
        <position position="308"/>
    </location>
</feature>
<evidence type="ECO:0000256" key="2">
    <source>
        <dbReference type="ARBA" id="ARBA00002451"/>
    </source>
</evidence>
<evidence type="ECO:0000256" key="11">
    <source>
        <dbReference type="ARBA" id="ARBA00022825"/>
    </source>
</evidence>
<evidence type="ECO:0000256" key="4">
    <source>
        <dbReference type="ARBA" id="ARBA00008773"/>
    </source>
</evidence>
<feature type="chain" id="PRO_5012415689" description="tripeptidyl-peptidase II" evidence="17">
    <location>
        <begin position="20"/>
        <end position="620"/>
    </location>
</feature>
<reference evidence="20" key="1">
    <citation type="submission" date="2017-03" db="EMBL/GenBank/DDBJ databases">
        <title>Genomes of endolithic fungi from Antarctica.</title>
        <authorList>
            <person name="Coleine C."/>
            <person name="Masonjones S."/>
            <person name="Stajich J.E."/>
        </authorList>
    </citation>
    <scope>NUCLEOTIDE SEQUENCE [LARGE SCALE GENOMIC DNA]</scope>
    <source>
        <strain evidence="20">CCFEE 5527</strain>
    </source>
</reference>
<dbReference type="GO" id="GO:0004252">
    <property type="term" value="F:serine-type endopeptidase activity"/>
    <property type="evidence" value="ECO:0007669"/>
    <property type="project" value="UniProtKB-UniRule"/>
</dbReference>
<keyword evidence="15" id="KW-0106">Calcium</keyword>
<feature type="active site" description="Charge relay system" evidence="15">
    <location>
        <position position="518"/>
    </location>
</feature>
<dbReference type="InterPro" id="IPR030400">
    <property type="entry name" value="Sedolisin_dom"/>
</dbReference>
<evidence type="ECO:0000256" key="9">
    <source>
        <dbReference type="ARBA" id="ARBA00022729"/>
    </source>
</evidence>
<dbReference type="SUPFAM" id="SSF51445">
    <property type="entry name" value="(Trans)glycosidases"/>
    <property type="match status" value="1"/>
</dbReference>
<dbReference type="InParanoid" id="A0A1V8T4J3"/>
<dbReference type="Gene3D" id="3.40.50.200">
    <property type="entry name" value="Peptidase S8/S53 domain"/>
    <property type="match status" value="1"/>
</dbReference>
<keyword evidence="10 15" id="KW-0378">Hydrolase</keyword>
<name>A0A1V8T4J3_9PEZI</name>
<dbReference type="GO" id="GO:0006508">
    <property type="term" value="P:proteolysis"/>
    <property type="evidence" value="ECO:0007669"/>
    <property type="project" value="UniProtKB-KW"/>
</dbReference>
<evidence type="ECO:0000256" key="8">
    <source>
        <dbReference type="ARBA" id="ARBA00022723"/>
    </source>
</evidence>
<evidence type="ECO:0000256" key="12">
    <source>
        <dbReference type="ARBA" id="ARBA00023026"/>
    </source>
</evidence>
<dbReference type="OrthoDB" id="77201at2759"/>
<dbReference type="GO" id="GO:0005975">
    <property type="term" value="P:carbohydrate metabolic process"/>
    <property type="evidence" value="ECO:0007669"/>
    <property type="project" value="InterPro"/>
</dbReference>
<comment type="caution">
    <text evidence="19">The sequence shown here is derived from an EMBL/GenBank/DDBJ whole genome shotgun (WGS) entry which is preliminary data.</text>
</comment>
<comment type="function">
    <text evidence="2">Secreted tripeptidyl-peptidase which degrades proteins at acidic pHs and is involved in virulence.</text>
</comment>
<feature type="signal peptide" evidence="17">
    <location>
        <begin position="1"/>
        <end position="19"/>
    </location>
</feature>
<keyword evidence="14" id="KW-0325">Glycoprotein</keyword>
<keyword evidence="6" id="KW-0964">Secreted</keyword>
<accession>A0A1V8T4J3</accession>
<evidence type="ECO:0000256" key="13">
    <source>
        <dbReference type="ARBA" id="ARBA00023145"/>
    </source>
</evidence>
<evidence type="ECO:0000256" key="10">
    <source>
        <dbReference type="ARBA" id="ARBA00022801"/>
    </source>
</evidence>
<keyword evidence="12" id="KW-0843">Virulence</keyword>
<dbReference type="InterPro" id="IPR023828">
    <property type="entry name" value="Peptidase_S8_Ser-AS"/>
</dbReference>
<keyword evidence="20" id="KW-1185">Reference proteome</keyword>
<keyword evidence="11 15" id="KW-0720">Serine protease</keyword>
<evidence type="ECO:0000313" key="19">
    <source>
        <dbReference type="EMBL" id="OQO06161.1"/>
    </source>
</evidence>
<feature type="binding site" evidence="15">
    <location>
        <position position="593"/>
    </location>
    <ligand>
        <name>Ca(2+)</name>
        <dbReference type="ChEBI" id="CHEBI:29108"/>
    </ligand>
</feature>
<keyword evidence="7 15" id="KW-0645">Protease</keyword>
<sequence length="620" mass="66180">MRFTTILTALAASIPCTTAYWKGFNVGANNPDGSCKTTAQWTTAFQKIAGLPQHITSVRLYASSDCNTLANAVPAAIATGTQILVGVWAEDATHFTNEKNALQAAINAHGSNWIIAISVGSEDLYRGDTSASALAQQIYDVRGMVRAMGVQAQVGHVDTWTAWVDNNNKAVITASDFIGLDGYPYFQNAAIADASAVFWDSVTATRNQVNAVSPGKWVWVTETGWPVSGPNSGAAVASVQNAQTYWRSVACQAFNSIHIFWYAYQDYNASPSFGVFGSNGNAIYDLPSTWGIDFDQNSTEDSVEANLDAQYILSIGYPVPINAYSTPGLGPLVPDLDQPQGPGQNEPYPNALTYLPAQPDRALPHTISTSYGEDEQSVPLAYRKKVCNMFGQLGARGVSALFSSGDTGVSSACQTNDGKNTTRFLPIFPAACPSVTSVGGTYRVKPERAISFSSGGFSDTWPTPAYQQTAVRRYLNILGSRWQGLYNPGGRGFPDVAAQSYIFHVVDTQKEILVGGTSASSPAFAGVVALLNAYRLKAGKPVLGFLNPWIYSEGFKGLTDIVDGGSTGCPGKDIYSGLKTPFVPYASWNATPGWDPVTGYGTPNFPALLKLATKGPNGHW</sequence>
<dbReference type="GO" id="GO:0004553">
    <property type="term" value="F:hydrolase activity, hydrolyzing O-glycosyl compounds"/>
    <property type="evidence" value="ECO:0007669"/>
    <property type="project" value="InterPro"/>
</dbReference>
<dbReference type="CDD" id="cd04056">
    <property type="entry name" value="Peptidases_S53"/>
    <property type="match status" value="1"/>
</dbReference>
<proteinExistence type="inferred from homology"/>
<dbReference type="PROSITE" id="PS51695">
    <property type="entry name" value="SEDOLISIN"/>
    <property type="match status" value="1"/>
</dbReference>
<comment type="similarity">
    <text evidence="4 16">Belongs to the glycosyl hydrolase 17 family.</text>
</comment>
<dbReference type="AlphaFoldDB" id="A0A1V8T4J3"/>
<dbReference type="Proteomes" id="UP000192596">
    <property type="component" value="Unassembled WGS sequence"/>
</dbReference>
<evidence type="ECO:0000313" key="20">
    <source>
        <dbReference type="Proteomes" id="UP000192596"/>
    </source>
</evidence>
<dbReference type="Pfam" id="PF00332">
    <property type="entry name" value="Glyco_hydro_17"/>
    <property type="match status" value="1"/>
</dbReference>
<evidence type="ECO:0000256" key="15">
    <source>
        <dbReference type="PROSITE-ProRule" id="PRU01032"/>
    </source>
</evidence>
<dbReference type="GO" id="GO:0005576">
    <property type="term" value="C:extracellular region"/>
    <property type="evidence" value="ECO:0007669"/>
    <property type="project" value="UniProtKB-SubCell"/>
</dbReference>
<evidence type="ECO:0000256" key="3">
    <source>
        <dbReference type="ARBA" id="ARBA00004239"/>
    </source>
</evidence>
<dbReference type="GO" id="GO:0046872">
    <property type="term" value="F:metal ion binding"/>
    <property type="evidence" value="ECO:0007669"/>
    <property type="project" value="UniProtKB-UniRule"/>
</dbReference>
<evidence type="ECO:0000256" key="14">
    <source>
        <dbReference type="ARBA" id="ARBA00023180"/>
    </source>
</evidence>
<gene>
    <name evidence="19" type="ORF">B0A48_08749</name>
</gene>
<dbReference type="SUPFAM" id="SSF52743">
    <property type="entry name" value="Subtilisin-like"/>
    <property type="match status" value="1"/>
</dbReference>
<evidence type="ECO:0000256" key="6">
    <source>
        <dbReference type="ARBA" id="ARBA00022525"/>
    </source>
</evidence>
<dbReference type="Gene3D" id="3.20.20.80">
    <property type="entry name" value="Glycosidases"/>
    <property type="match status" value="1"/>
</dbReference>
<dbReference type="PANTHER" id="PTHR14218:SF35">
    <property type="entry name" value="PEPTIDASE S53 DOMAIN-CONTAINING PROTEIN"/>
    <property type="match status" value="1"/>
</dbReference>
<dbReference type="GO" id="GO:0008240">
    <property type="term" value="F:tripeptidyl-peptidase activity"/>
    <property type="evidence" value="ECO:0007669"/>
    <property type="project" value="UniProtKB-EC"/>
</dbReference>
<protein>
    <recommendedName>
        <fullName evidence="5">tripeptidyl-peptidase II</fullName>
        <ecNumber evidence="5">3.4.14.10</ecNumber>
    </recommendedName>
</protein>
<feature type="binding site" evidence="15">
    <location>
        <position position="560"/>
    </location>
    <ligand>
        <name>Ca(2+)</name>
        <dbReference type="ChEBI" id="CHEBI:29108"/>
    </ligand>
</feature>
<evidence type="ECO:0000256" key="5">
    <source>
        <dbReference type="ARBA" id="ARBA00012462"/>
    </source>
</evidence>
<feature type="binding site" evidence="15">
    <location>
        <position position="595"/>
    </location>
    <ligand>
        <name>Ca(2+)</name>
        <dbReference type="ChEBI" id="CHEBI:29108"/>
    </ligand>
</feature>